<dbReference type="PANTHER" id="PTHR31516:SF17">
    <property type="entry name" value="STABILIZER OF AXONEMAL MICROTUBULES 2"/>
    <property type="match status" value="1"/>
</dbReference>
<evidence type="ECO:0000256" key="1">
    <source>
        <dbReference type="ARBA" id="ARBA00008738"/>
    </source>
</evidence>
<evidence type="ECO:0000313" key="5">
    <source>
        <dbReference type="Proteomes" id="UP000314982"/>
    </source>
</evidence>
<evidence type="ECO:0000256" key="3">
    <source>
        <dbReference type="SAM" id="SignalP"/>
    </source>
</evidence>
<comment type="similarity">
    <text evidence="1">Belongs to the FAM154 family.</text>
</comment>
<feature type="compositionally biased region" description="Polar residues" evidence="2">
    <location>
        <begin position="292"/>
        <end position="301"/>
    </location>
</feature>
<dbReference type="AlphaFoldDB" id="A0A4W5PY78"/>
<dbReference type="GO" id="GO:0005879">
    <property type="term" value="C:axonemal microtubule"/>
    <property type="evidence" value="ECO:0007669"/>
    <property type="project" value="TreeGrafter"/>
</dbReference>
<dbReference type="InterPro" id="IPR033336">
    <property type="entry name" value="SAXO1/2"/>
</dbReference>
<dbReference type="Pfam" id="PF05217">
    <property type="entry name" value="SAXO1-2"/>
    <property type="match status" value="1"/>
</dbReference>
<protein>
    <submittedName>
        <fullName evidence="4">Stabilizer of axonemal microtubules 2</fullName>
    </submittedName>
</protein>
<evidence type="ECO:0000313" key="4">
    <source>
        <dbReference type="Ensembl" id="ENSHHUP00000065229.1"/>
    </source>
</evidence>
<name>A0A4W5PY78_9TELE</name>
<reference evidence="4" key="2">
    <citation type="submission" date="2025-08" db="UniProtKB">
        <authorList>
            <consortium name="Ensembl"/>
        </authorList>
    </citation>
    <scope>IDENTIFICATION</scope>
</reference>
<feature type="signal peptide" evidence="3">
    <location>
        <begin position="1"/>
        <end position="16"/>
    </location>
</feature>
<sequence>MTWYVTSLLGSSAVAGVTCCFRRNKTAHDSASCPLRYTRTERSTVFVGLQGKEPRITLPPLKDMKRLCICGICSCGRHRCPHRPTALYGKPNKTCVLTEYTEKYPAYGGYNPPQSLKPKPVNHGDRGRMDGTTTFKAAFIPYVVTRRPGKQQAEYKPKPGDIDLGTTYKQDYSLYEVHPFAPSRPRERVRATGHKMDTVPTYKEDFRQWEMCKRELKKPDLTYHRPDAKFDGHTTFQDDFLPRGLAPRESFKPSSIPKMSDTPFDGVTSNQQCYVPHPLEARWVKAPEPYKPSSQPLQDLTTNRRDYQGLPGQLPQSYKPNPGKVTSDVPFQSSTEFKDRFQQWPVSLPQLRKSLQYVSPTEHMDMSTTSGADYVQHNIQPFISAKPFNQPTKSSAPFQVCTTMRDDYQPWEIKRQAMIKKPEEMQRATGRMDHLTTFKAHFTPHELQPNVSFKPAHAPMRTDAPLEGGTMYSTEFTPKRISICPASYDSPPGFVFEDSDDTGHRFYRKLPSKDMNKMAASMAVAVVS</sequence>
<dbReference type="Ensembl" id="ENSHHUT00000067439.1">
    <property type="protein sequence ID" value="ENSHHUP00000065229.1"/>
    <property type="gene ID" value="ENSHHUG00000038502.1"/>
</dbReference>
<keyword evidence="3" id="KW-0732">Signal</keyword>
<dbReference type="PANTHER" id="PTHR31516">
    <property type="entry name" value="STABILIZER OF AXONEMAL MICROTUBULES 2"/>
    <property type="match status" value="1"/>
</dbReference>
<dbReference type="STRING" id="62062.ENSHHUP00000065229"/>
<feature type="region of interest" description="Disordered" evidence="2">
    <location>
        <begin position="287"/>
        <end position="306"/>
    </location>
</feature>
<dbReference type="Proteomes" id="UP000314982">
    <property type="component" value="Unassembled WGS sequence"/>
</dbReference>
<feature type="chain" id="PRO_5021304217" evidence="3">
    <location>
        <begin position="17"/>
        <end position="528"/>
    </location>
</feature>
<reference evidence="5" key="1">
    <citation type="submission" date="2018-06" db="EMBL/GenBank/DDBJ databases">
        <title>Genome assembly of Danube salmon.</title>
        <authorList>
            <person name="Macqueen D.J."/>
            <person name="Gundappa M.K."/>
        </authorList>
    </citation>
    <scope>NUCLEOTIDE SEQUENCE [LARGE SCALE GENOMIC DNA]</scope>
</reference>
<keyword evidence="5" id="KW-1185">Reference proteome</keyword>
<reference evidence="4" key="3">
    <citation type="submission" date="2025-09" db="UniProtKB">
        <authorList>
            <consortium name="Ensembl"/>
        </authorList>
    </citation>
    <scope>IDENTIFICATION</scope>
</reference>
<dbReference type="GO" id="GO:0005814">
    <property type="term" value="C:centriole"/>
    <property type="evidence" value="ECO:0007669"/>
    <property type="project" value="TreeGrafter"/>
</dbReference>
<accession>A0A4W5PY78</accession>
<dbReference type="GeneTree" id="ENSGT00390000007252"/>
<dbReference type="GO" id="GO:0008017">
    <property type="term" value="F:microtubule binding"/>
    <property type="evidence" value="ECO:0007669"/>
    <property type="project" value="InterPro"/>
</dbReference>
<dbReference type="GO" id="GO:0036064">
    <property type="term" value="C:ciliary basal body"/>
    <property type="evidence" value="ECO:0007669"/>
    <property type="project" value="TreeGrafter"/>
</dbReference>
<organism evidence="4 5">
    <name type="scientific">Hucho hucho</name>
    <name type="common">huchen</name>
    <dbReference type="NCBI Taxonomy" id="62062"/>
    <lineage>
        <taxon>Eukaryota</taxon>
        <taxon>Metazoa</taxon>
        <taxon>Chordata</taxon>
        <taxon>Craniata</taxon>
        <taxon>Vertebrata</taxon>
        <taxon>Euteleostomi</taxon>
        <taxon>Actinopterygii</taxon>
        <taxon>Neopterygii</taxon>
        <taxon>Teleostei</taxon>
        <taxon>Protacanthopterygii</taxon>
        <taxon>Salmoniformes</taxon>
        <taxon>Salmonidae</taxon>
        <taxon>Salmoninae</taxon>
        <taxon>Hucho</taxon>
    </lineage>
</organism>
<proteinExistence type="inferred from homology"/>
<dbReference type="GO" id="GO:0036126">
    <property type="term" value="C:sperm flagellum"/>
    <property type="evidence" value="ECO:0007669"/>
    <property type="project" value="TreeGrafter"/>
</dbReference>
<evidence type="ECO:0000256" key="2">
    <source>
        <dbReference type="SAM" id="MobiDB-lite"/>
    </source>
</evidence>